<dbReference type="EMBL" id="BLLF01000279">
    <property type="protein sequence ID" value="GFH09989.1"/>
    <property type="molecule type" value="Genomic_DNA"/>
</dbReference>
<feature type="non-terminal residue" evidence="2">
    <location>
        <position position="1"/>
    </location>
</feature>
<organism evidence="2 3">
    <name type="scientific">Haematococcus lacustris</name>
    <name type="common">Green alga</name>
    <name type="synonym">Haematococcus pluvialis</name>
    <dbReference type="NCBI Taxonomy" id="44745"/>
    <lineage>
        <taxon>Eukaryota</taxon>
        <taxon>Viridiplantae</taxon>
        <taxon>Chlorophyta</taxon>
        <taxon>core chlorophytes</taxon>
        <taxon>Chlorophyceae</taxon>
        <taxon>CS clade</taxon>
        <taxon>Chlamydomonadales</taxon>
        <taxon>Haematococcaceae</taxon>
        <taxon>Haematococcus</taxon>
    </lineage>
</organism>
<dbReference type="Pfam" id="PF04818">
    <property type="entry name" value="CID"/>
    <property type="match status" value="1"/>
</dbReference>
<accession>A0A699YU91</accession>
<feature type="domain" description="CID" evidence="1">
    <location>
        <begin position="14"/>
        <end position="131"/>
    </location>
</feature>
<dbReference type="Gene3D" id="1.25.40.90">
    <property type="match status" value="1"/>
</dbReference>
<name>A0A699YU91_HAELA</name>
<evidence type="ECO:0000259" key="1">
    <source>
        <dbReference type="Pfam" id="PF04818"/>
    </source>
</evidence>
<dbReference type="AlphaFoldDB" id="A0A699YU91"/>
<reference evidence="2 3" key="1">
    <citation type="submission" date="2020-02" db="EMBL/GenBank/DDBJ databases">
        <title>Draft genome sequence of Haematococcus lacustris strain NIES-144.</title>
        <authorList>
            <person name="Morimoto D."/>
            <person name="Nakagawa S."/>
            <person name="Yoshida T."/>
            <person name="Sawayama S."/>
        </authorList>
    </citation>
    <scope>NUCLEOTIDE SEQUENCE [LARGE SCALE GENOMIC DNA]</scope>
    <source>
        <strain evidence="2 3">NIES-144</strain>
    </source>
</reference>
<dbReference type="InterPro" id="IPR008942">
    <property type="entry name" value="ENTH_VHS"/>
</dbReference>
<dbReference type="InterPro" id="IPR006569">
    <property type="entry name" value="CID_dom"/>
</dbReference>
<gene>
    <name evidence="2" type="ORF">HaLaN_05226</name>
</gene>
<proteinExistence type="predicted"/>
<comment type="caution">
    <text evidence="2">The sequence shown here is derived from an EMBL/GenBank/DDBJ whole genome shotgun (WGS) entry which is preliminary data.</text>
</comment>
<evidence type="ECO:0000313" key="3">
    <source>
        <dbReference type="Proteomes" id="UP000485058"/>
    </source>
</evidence>
<feature type="non-terminal residue" evidence="2">
    <location>
        <position position="133"/>
    </location>
</feature>
<dbReference type="Proteomes" id="UP000485058">
    <property type="component" value="Unassembled WGS sequence"/>
</dbReference>
<evidence type="ECO:0000313" key="2">
    <source>
        <dbReference type="EMBL" id="GFH09989.1"/>
    </source>
</evidence>
<protein>
    <recommendedName>
        <fullName evidence="1">CID domain-containing protein</fullName>
    </recommendedName>
</protein>
<keyword evidence="3" id="KW-1185">Reference proteome</keyword>
<sequence length="133" mass="15253">MAAEWSDSDLHIALDRALRKASDSRLQVVAEMAVDHHQKYKHVHAALERALRKVAPGDAATYRNILFVASRILTLSYKQLQEKERYRERLRPFVQKVLGLLATSEYQVHCARVVAIWAKAGIYKDEALAELRK</sequence>